<keyword evidence="4" id="KW-0472">Membrane</keyword>
<dbReference type="InterPro" id="IPR036505">
    <property type="entry name" value="Amidase/PGRP_sf"/>
</dbReference>
<dbReference type="Pfam" id="PF01510">
    <property type="entry name" value="Amidase_2"/>
    <property type="match status" value="1"/>
</dbReference>
<evidence type="ECO:0000256" key="4">
    <source>
        <dbReference type="SAM" id="Phobius"/>
    </source>
</evidence>
<dbReference type="SUPFAM" id="SSF55846">
    <property type="entry name" value="N-acetylmuramoyl-L-alanine amidase-like"/>
    <property type="match status" value="1"/>
</dbReference>
<evidence type="ECO:0000313" key="7">
    <source>
        <dbReference type="EMBL" id="VVC94338.1"/>
    </source>
</evidence>
<keyword evidence="2" id="KW-0399">Innate immunity</keyword>
<dbReference type="InterPro" id="IPR002502">
    <property type="entry name" value="Amidase_domain"/>
</dbReference>
<dbReference type="InterPro" id="IPR015510">
    <property type="entry name" value="PGRP"/>
</dbReference>
<evidence type="ECO:0000256" key="3">
    <source>
        <dbReference type="ARBA" id="ARBA00022859"/>
    </source>
</evidence>
<keyword evidence="4" id="KW-0812">Transmembrane</keyword>
<dbReference type="GO" id="GO:0008270">
    <property type="term" value="F:zinc ion binding"/>
    <property type="evidence" value="ECO:0007669"/>
    <property type="project" value="InterPro"/>
</dbReference>
<organism evidence="7 8">
    <name type="scientific">Leptidea sinapis</name>
    <dbReference type="NCBI Taxonomy" id="189913"/>
    <lineage>
        <taxon>Eukaryota</taxon>
        <taxon>Metazoa</taxon>
        <taxon>Ecdysozoa</taxon>
        <taxon>Arthropoda</taxon>
        <taxon>Hexapoda</taxon>
        <taxon>Insecta</taxon>
        <taxon>Pterygota</taxon>
        <taxon>Neoptera</taxon>
        <taxon>Endopterygota</taxon>
        <taxon>Lepidoptera</taxon>
        <taxon>Glossata</taxon>
        <taxon>Ditrysia</taxon>
        <taxon>Papilionoidea</taxon>
        <taxon>Pieridae</taxon>
        <taxon>Dismorphiinae</taxon>
        <taxon>Leptidea</taxon>
    </lineage>
</organism>
<dbReference type="GO" id="GO:0045087">
    <property type="term" value="P:innate immune response"/>
    <property type="evidence" value="ECO:0007669"/>
    <property type="project" value="UniProtKB-KW"/>
</dbReference>
<dbReference type="InterPro" id="IPR006619">
    <property type="entry name" value="PGRP_domain_met/bac"/>
</dbReference>
<dbReference type="Gene3D" id="3.40.80.10">
    <property type="entry name" value="Peptidoglycan recognition protein-like"/>
    <property type="match status" value="1"/>
</dbReference>
<dbReference type="EMBL" id="FZQP02001948">
    <property type="protein sequence ID" value="VVC94338.1"/>
    <property type="molecule type" value="Genomic_DNA"/>
</dbReference>
<keyword evidence="8" id="KW-1185">Reference proteome</keyword>
<evidence type="ECO:0000256" key="1">
    <source>
        <dbReference type="ARBA" id="ARBA00007553"/>
    </source>
</evidence>
<dbReference type="GO" id="GO:0008745">
    <property type="term" value="F:N-acetylmuramoyl-L-alanine amidase activity"/>
    <property type="evidence" value="ECO:0007669"/>
    <property type="project" value="InterPro"/>
</dbReference>
<feature type="transmembrane region" description="Helical" evidence="4">
    <location>
        <begin position="92"/>
        <end position="115"/>
    </location>
</feature>
<evidence type="ECO:0000313" key="8">
    <source>
        <dbReference type="Proteomes" id="UP000324832"/>
    </source>
</evidence>
<evidence type="ECO:0000256" key="2">
    <source>
        <dbReference type="ARBA" id="ARBA00022588"/>
    </source>
</evidence>
<sequence length="328" mass="37288">MWNRKDLAVSEVNQCNGTVNPVLVMDDRVIASTSAAIAATPQIENLNITNSTKCHVGPKFVSVTQNVHNTEMIRGRILGLELVSPRRLRCSIVVFACWAFVIALGLAGYLIYVALQTHQTRLDIGLKEPWYLRREDWYAMPAYYNEFLNLPLPYVIIGHSVTRYCDEKYACIKVMIDIQQDHLRRMLLDIGPNFLVGGNGYVFEGRGANLFGAMIPAYNRRCISIMFIGNYIYDSPDDKQFNHLNILLERLVEVGVLRPDYTLYGQCQVQSLTVPPGPNVVASLSRFTHWDPVNCLDEWSLRGSRVMIAIIRRELFAQLLASIWLSIM</sequence>
<dbReference type="Proteomes" id="UP000324832">
    <property type="component" value="Unassembled WGS sequence"/>
</dbReference>
<dbReference type="SMART" id="SM00701">
    <property type="entry name" value="PGRP"/>
    <property type="match status" value="1"/>
</dbReference>
<dbReference type="AlphaFoldDB" id="A0A5E4Q7S4"/>
<accession>A0A5E4Q7S4</accession>
<evidence type="ECO:0000259" key="5">
    <source>
        <dbReference type="SMART" id="SM00644"/>
    </source>
</evidence>
<proteinExistence type="inferred from homology"/>
<protein>
    <recommendedName>
        <fullName evidence="9">Peptidoglycan recognition protein family domain-containing protein</fullName>
    </recommendedName>
</protein>
<dbReference type="CDD" id="cd06583">
    <property type="entry name" value="PGRP"/>
    <property type="match status" value="1"/>
</dbReference>
<keyword evidence="3" id="KW-0391">Immunity</keyword>
<evidence type="ECO:0008006" key="9">
    <source>
        <dbReference type="Google" id="ProtNLM"/>
    </source>
</evidence>
<comment type="similarity">
    <text evidence="1">Belongs to the N-acetylmuramoyl-L-alanine amidase 2 family.</text>
</comment>
<dbReference type="PANTHER" id="PTHR11022">
    <property type="entry name" value="PEPTIDOGLYCAN RECOGNITION PROTEIN"/>
    <property type="match status" value="1"/>
</dbReference>
<reference evidence="7 8" key="1">
    <citation type="submission" date="2017-07" db="EMBL/GenBank/DDBJ databases">
        <authorList>
            <person name="Talla V."/>
            <person name="Backstrom N."/>
        </authorList>
    </citation>
    <scope>NUCLEOTIDE SEQUENCE [LARGE SCALE GENOMIC DNA]</scope>
</reference>
<feature type="domain" description="N-acetylmuramoyl-L-alanine amidase" evidence="5">
    <location>
        <begin position="140"/>
        <end position="277"/>
    </location>
</feature>
<gene>
    <name evidence="7" type="ORF">LSINAPIS_LOCUS6315</name>
</gene>
<dbReference type="GO" id="GO:0009253">
    <property type="term" value="P:peptidoglycan catabolic process"/>
    <property type="evidence" value="ECO:0007669"/>
    <property type="project" value="InterPro"/>
</dbReference>
<dbReference type="PANTHER" id="PTHR11022:SF41">
    <property type="entry name" value="PEPTIDOGLYCAN-RECOGNITION PROTEIN LC-RELATED"/>
    <property type="match status" value="1"/>
</dbReference>
<evidence type="ECO:0000259" key="6">
    <source>
        <dbReference type="SMART" id="SM00701"/>
    </source>
</evidence>
<name>A0A5E4Q7S4_9NEOP</name>
<keyword evidence="4" id="KW-1133">Transmembrane helix</keyword>
<feature type="domain" description="Peptidoglycan recognition protein family" evidence="6">
    <location>
        <begin position="129"/>
        <end position="270"/>
    </location>
</feature>
<dbReference type="SMART" id="SM00644">
    <property type="entry name" value="Ami_2"/>
    <property type="match status" value="1"/>
</dbReference>